<feature type="coiled-coil region" evidence="2">
    <location>
        <begin position="237"/>
        <end position="270"/>
    </location>
</feature>
<dbReference type="STRING" id="84645.A0A498LI84"/>
<feature type="region of interest" description="Disordered" evidence="3">
    <location>
        <begin position="930"/>
        <end position="949"/>
    </location>
</feature>
<feature type="domain" description="Bromo" evidence="4">
    <location>
        <begin position="89"/>
        <end position="188"/>
    </location>
</feature>
<proteinExistence type="predicted"/>
<feature type="compositionally biased region" description="Low complexity" evidence="3">
    <location>
        <begin position="796"/>
        <end position="809"/>
    </location>
</feature>
<feature type="region of interest" description="Disordered" evidence="3">
    <location>
        <begin position="201"/>
        <end position="220"/>
    </location>
</feature>
<keyword evidence="2" id="KW-0175">Coiled coil</keyword>
<dbReference type="PANTHER" id="PTHR31095:SF3">
    <property type="entry name" value="RIKEN CDNA 9930021J03 GENE"/>
    <property type="match status" value="1"/>
</dbReference>
<evidence type="ECO:0000313" key="6">
    <source>
        <dbReference type="Proteomes" id="UP000290572"/>
    </source>
</evidence>
<keyword evidence="6" id="KW-1185">Reference proteome</keyword>
<dbReference type="InterPro" id="IPR056522">
    <property type="entry name" value="KIAA2026_hel"/>
</dbReference>
<sequence>MKLHSDSCESAHACESASRADPDMNPNHRLTLTSRTPNPGCQEAPERLCNGSSDQSGLESLAAHRDDGGSAVTSEDESRSSTADDEDDLTPEIQQAYRIFQSFLSEKHKSITAPFWHPVGPGDHGEMCFRKMDDKFVNREYESITAFVADFRLMLENCYRFHGVDHWISKQAQKLEIILEQKLTLLSRTLREKTTLAVTSRGRFGTEDEKAPVGSSSRRRSVPRNLASITVGGSESIMVQALRLEELQRAKDEKRQRELERKEAEEASAKEVEEWESSLLSLAEPWPVRTMWELPAIGHFLCLAQTALNLPEIVFYELERCLLMPRCSSFLAKIMTSLLCHPHKRTAVHRRPPLPYRKWEAELRRRVQGWYRAVGRVEDQTGRAERLGLCHQFFWTLGEVSPLEETPFHLLAFNQRVWLLKGLCDHVYETQKDVQDAVLGQPIHECRESILGYDEQENAYIHFPHFCGADLRIYCQSPCVAMEFPLPLFHVKRSEDDPEGSEVKEETLMHSLALFSALMLSYDIGLVCSSLDDLRVLISKTEDQLDELDGKKRSGRWPHKRAAVKDLHITLIRLLNELLPWEPKLVKAYQRNRARLKKECDEFRKHPEYENFIREQMDTEDPGEVACKDGLLSAETTREQEESEIRMGRTVKEDSETAENVNYESRCLVDRPDVVMHSSESGPFTRSSKRRQTGAITEELSLCKRGKTDPDSSLTSDLNVEVASHEASVLREPLSSFQGTCKPIQALLAKSVGNKVTLISHPKAAVMAQILRDHNKTASVTRLSTTCPSTPHSEPVSVSETTTTSTTESTGQVVYKTAGGVGLLRKGSTSVNFSVQPISDQKSGAKVMQQVVILPSNLLIQSTENKAAQTSASALKTTTYLSSASGFTVPENKVPVQPVAPLKDNSTVRTPSAVVTPSLRNLTTVGVPKKTTEPKVASSGPTKPDAKQELRTVCIRDSQSILVTTRGGNTGVVKVQTSESGTGALPPSPVFNISPQLQAFLVSKSSTSTTQAVSATLAAKSLPGITPQSTFVAGTVAPLTFNQISNTGTTGKTTNPAKSTLLATSKSSDRVLTNAKDSAQQNTVSKCGTKLPQKRALPGSTTPDQSTFQKALHLAATFCLSPTLVLEDCKGQIPLFLKDCRVQVLLVLEDCKGQVLPVLVDCKGQVPLVLEDCKGQVLLFLKDCRVQVLVVLEDCKDHVLLVLEDCKGQVLLDLKACKGQVLLDLKACKVKVLPVPEDYKS</sequence>
<comment type="caution">
    <text evidence="5">The sequence shown here is derived from an EMBL/GenBank/DDBJ whole genome shotgun (WGS) entry which is preliminary data.</text>
</comment>
<feature type="region of interest" description="Disordered" evidence="3">
    <location>
        <begin position="1"/>
        <end position="90"/>
    </location>
</feature>
<evidence type="ECO:0000259" key="4">
    <source>
        <dbReference type="SMART" id="SM00297"/>
    </source>
</evidence>
<dbReference type="InterPro" id="IPR040214">
    <property type="entry name" value="BRD10"/>
</dbReference>
<dbReference type="PANTHER" id="PTHR31095">
    <property type="entry name" value="RIKEN CDNA 9930021J03 GENE"/>
    <property type="match status" value="1"/>
</dbReference>
<dbReference type="AlphaFoldDB" id="A0A498LI84"/>
<protein>
    <recommendedName>
        <fullName evidence="4">Bromo domain-containing protein</fullName>
    </recommendedName>
</protein>
<accession>A0A498LI84</accession>
<name>A0A498LI84_LABRO</name>
<dbReference type="SUPFAM" id="SSF47370">
    <property type="entry name" value="Bromodomain"/>
    <property type="match status" value="1"/>
</dbReference>
<gene>
    <name evidence="5" type="ORF">ROHU_035414</name>
</gene>
<reference evidence="5 6" key="1">
    <citation type="submission" date="2018-03" db="EMBL/GenBank/DDBJ databases">
        <title>Draft genome sequence of Rohu Carp (Labeo rohita).</title>
        <authorList>
            <person name="Das P."/>
            <person name="Kushwaha B."/>
            <person name="Joshi C.G."/>
            <person name="Kumar D."/>
            <person name="Nagpure N.S."/>
            <person name="Sahoo L."/>
            <person name="Das S.P."/>
            <person name="Bit A."/>
            <person name="Patnaik S."/>
            <person name="Meher P.K."/>
            <person name="Jayasankar P."/>
            <person name="Koringa P.G."/>
            <person name="Patel N.V."/>
            <person name="Hinsu A.T."/>
            <person name="Kumar R."/>
            <person name="Pandey M."/>
            <person name="Agarwal S."/>
            <person name="Srivastava S."/>
            <person name="Singh M."/>
            <person name="Iquebal M.A."/>
            <person name="Jaiswal S."/>
            <person name="Angadi U.B."/>
            <person name="Kumar N."/>
            <person name="Raza M."/>
            <person name="Shah T.M."/>
            <person name="Rai A."/>
            <person name="Jena J.K."/>
        </authorList>
    </citation>
    <scope>NUCLEOTIDE SEQUENCE [LARGE SCALE GENOMIC DNA]</scope>
    <source>
        <strain evidence="5">DASCIFA01</strain>
        <tissue evidence="5">Testis</tissue>
    </source>
</reference>
<organism evidence="5 6">
    <name type="scientific">Labeo rohita</name>
    <name type="common">Indian major carp</name>
    <name type="synonym">Cyprinus rohita</name>
    <dbReference type="NCBI Taxonomy" id="84645"/>
    <lineage>
        <taxon>Eukaryota</taxon>
        <taxon>Metazoa</taxon>
        <taxon>Chordata</taxon>
        <taxon>Craniata</taxon>
        <taxon>Vertebrata</taxon>
        <taxon>Euteleostomi</taxon>
        <taxon>Actinopterygii</taxon>
        <taxon>Neopterygii</taxon>
        <taxon>Teleostei</taxon>
        <taxon>Ostariophysi</taxon>
        <taxon>Cypriniformes</taxon>
        <taxon>Cyprinidae</taxon>
        <taxon>Labeoninae</taxon>
        <taxon>Labeonini</taxon>
        <taxon>Labeo</taxon>
    </lineage>
</organism>
<dbReference type="SMART" id="SM00297">
    <property type="entry name" value="BROMO"/>
    <property type="match status" value="1"/>
</dbReference>
<evidence type="ECO:0000256" key="2">
    <source>
        <dbReference type="SAM" id="Coils"/>
    </source>
</evidence>
<keyword evidence="1" id="KW-0103">Bromodomain</keyword>
<dbReference type="InterPro" id="IPR036427">
    <property type="entry name" value="Bromodomain-like_sf"/>
</dbReference>
<dbReference type="Pfam" id="PF23450">
    <property type="entry name" value="KIAA2026_hel"/>
    <property type="match status" value="1"/>
</dbReference>
<evidence type="ECO:0000256" key="1">
    <source>
        <dbReference type="ARBA" id="ARBA00023117"/>
    </source>
</evidence>
<dbReference type="Proteomes" id="UP000290572">
    <property type="component" value="Unassembled WGS sequence"/>
</dbReference>
<feature type="compositionally biased region" description="Low complexity" evidence="3">
    <location>
        <begin position="10"/>
        <end position="19"/>
    </location>
</feature>
<evidence type="ECO:0000256" key="3">
    <source>
        <dbReference type="SAM" id="MobiDB-lite"/>
    </source>
</evidence>
<evidence type="ECO:0000313" key="5">
    <source>
        <dbReference type="EMBL" id="RXN07910.1"/>
    </source>
</evidence>
<dbReference type="Gene3D" id="1.20.920.10">
    <property type="entry name" value="Bromodomain-like"/>
    <property type="match status" value="1"/>
</dbReference>
<feature type="region of interest" description="Disordered" evidence="3">
    <location>
        <begin position="784"/>
        <end position="809"/>
    </location>
</feature>
<dbReference type="Pfam" id="PF00439">
    <property type="entry name" value="Bromodomain"/>
    <property type="match status" value="1"/>
</dbReference>
<dbReference type="EMBL" id="QBIY01013335">
    <property type="protein sequence ID" value="RXN07910.1"/>
    <property type="molecule type" value="Genomic_DNA"/>
</dbReference>
<dbReference type="InterPro" id="IPR001487">
    <property type="entry name" value="Bromodomain"/>
</dbReference>
<feature type="compositionally biased region" description="Polar residues" evidence="3">
    <location>
        <begin position="28"/>
        <end position="39"/>
    </location>
</feature>
<dbReference type="CDD" id="cd04369">
    <property type="entry name" value="Bromodomain"/>
    <property type="match status" value="1"/>
</dbReference>